<comment type="caution">
    <text evidence="1">The sequence shown here is derived from an EMBL/GenBank/DDBJ whole genome shotgun (WGS) entry which is preliminary data.</text>
</comment>
<protein>
    <submittedName>
        <fullName evidence="1">DUF951 domain-containing protein</fullName>
    </submittedName>
</protein>
<name>A0A9D1MN75_9FIRM</name>
<dbReference type="AlphaFoldDB" id="A0A9D1MN75"/>
<dbReference type="Proteomes" id="UP000824145">
    <property type="component" value="Unassembled WGS sequence"/>
</dbReference>
<evidence type="ECO:0000313" key="2">
    <source>
        <dbReference type="Proteomes" id="UP000824145"/>
    </source>
</evidence>
<dbReference type="PANTHER" id="PTHR38455:SF1">
    <property type="entry name" value="DUF951 DOMAIN-CONTAINING PROTEIN"/>
    <property type="match status" value="1"/>
</dbReference>
<dbReference type="PANTHER" id="PTHR38455">
    <property type="entry name" value="HYPOTHETICAL CYTOSOLIC PROTEIN"/>
    <property type="match status" value="1"/>
</dbReference>
<dbReference type="EMBL" id="DVNJ01000030">
    <property type="protein sequence ID" value="HIU63192.1"/>
    <property type="molecule type" value="Genomic_DNA"/>
</dbReference>
<organism evidence="1 2">
    <name type="scientific">Candidatus Caccalectryoclostridium excrementigallinarum</name>
    <dbReference type="NCBI Taxonomy" id="2840710"/>
    <lineage>
        <taxon>Bacteria</taxon>
        <taxon>Bacillati</taxon>
        <taxon>Bacillota</taxon>
        <taxon>Clostridia</taxon>
        <taxon>Christensenellales</taxon>
        <taxon>Christensenellaceae</taxon>
        <taxon>Christensenellaceae incertae sedis</taxon>
        <taxon>Candidatus Caccalectryoclostridium</taxon>
    </lineage>
</organism>
<dbReference type="Pfam" id="PF06107">
    <property type="entry name" value="DUF951"/>
    <property type="match status" value="1"/>
</dbReference>
<dbReference type="PIRSF" id="PIRSF037263">
    <property type="entry name" value="DUF951_bac"/>
    <property type="match status" value="1"/>
</dbReference>
<proteinExistence type="predicted"/>
<dbReference type="InterPro" id="IPR009296">
    <property type="entry name" value="DUF951"/>
</dbReference>
<reference evidence="1" key="1">
    <citation type="submission" date="2020-10" db="EMBL/GenBank/DDBJ databases">
        <authorList>
            <person name="Gilroy R."/>
        </authorList>
    </citation>
    <scope>NUCLEOTIDE SEQUENCE</scope>
    <source>
        <strain evidence="1">9366</strain>
    </source>
</reference>
<gene>
    <name evidence="1" type="ORF">IAB07_05455</name>
</gene>
<reference evidence="1" key="2">
    <citation type="journal article" date="2021" name="PeerJ">
        <title>Extensive microbial diversity within the chicken gut microbiome revealed by metagenomics and culture.</title>
        <authorList>
            <person name="Gilroy R."/>
            <person name="Ravi A."/>
            <person name="Getino M."/>
            <person name="Pursley I."/>
            <person name="Horton D.L."/>
            <person name="Alikhan N.F."/>
            <person name="Baker D."/>
            <person name="Gharbi K."/>
            <person name="Hall N."/>
            <person name="Watson M."/>
            <person name="Adriaenssens E.M."/>
            <person name="Foster-Nyarko E."/>
            <person name="Jarju S."/>
            <person name="Secka A."/>
            <person name="Antonio M."/>
            <person name="Oren A."/>
            <person name="Chaudhuri R.R."/>
            <person name="La Ragione R."/>
            <person name="Hildebrand F."/>
            <person name="Pallen M.J."/>
        </authorList>
    </citation>
    <scope>NUCLEOTIDE SEQUENCE</scope>
    <source>
        <strain evidence="1">9366</strain>
    </source>
</reference>
<sequence>MKAALGDIVTTKKPHPCGSSRWEVVRTGADVKIKCLGCGHVVMLDLTAFEKAVKKVEKNAGDAR</sequence>
<evidence type="ECO:0000313" key="1">
    <source>
        <dbReference type="EMBL" id="HIU63192.1"/>
    </source>
</evidence>
<accession>A0A9D1MN75</accession>